<name>A0A4R7KWB2_9CLOT</name>
<dbReference type="AlphaFoldDB" id="A0A4R7KWB2"/>
<dbReference type="Pfam" id="PF12833">
    <property type="entry name" value="HTH_18"/>
    <property type="match status" value="1"/>
</dbReference>
<dbReference type="SMART" id="SM00342">
    <property type="entry name" value="HTH_ARAC"/>
    <property type="match status" value="1"/>
</dbReference>
<evidence type="ECO:0000259" key="11">
    <source>
        <dbReference type="PROSITE" id="PS01124"/>
    </source>
</evidence>
<evidence type="ECO:0000256" key="8">
    <source>
        <dbReference type="ARBA" id="ARBA00023163"/>
    </source>
</evidence>
<dbReference type="PANTHER" id="PTHR42713">
    <property type="entry name" value="HISTIDINE KINASE-RELATED"/>
    <property type="match status" value="1"/>
</dbReference>
<dbReference type="InterPro" id="IPR020449">
    <property type="entry name" value="Tscrpt_reg_AraC-type_HTH"/>
</dbReference>
<accession>A0A4R7KWB2</accession>
<dbReference type="PANTHER" id="PTHR42713:SF3">
    <property type="entry name" value="TRANSCRIPTIONAL REGULATORY PROTEIN HPTR"/>
    <property type="match status" value="1"/>
</dbReference>
<proteinExistence type="predicted"/>
<evidence type="ECO:0000256" key="2">
    <source>
        <dbReference type="ARBA" id="ARBA00018672"/>
    </source>
</evidence>
<evidence type="ECO:0000256" key="4">
    <source>
        <dbReference type="ARBA" id="ARBA00022553"/>
    </source>
</evidence>
<evidence type="ECO:0000256" key="1">
    <source>
        <dbReference type="ARBA" id="ARBA00004496"/>
    </source>
</evidence>
<comment type="subcellular location">
    <subcellularLocation>
        <location evidence="1">Cytoplasm</location>
    </subcellularLocation>
</comment>
<dbReference type="InterPro" id="IPR011006">
    <property type="entry name" value="CheY-like_superfamily"/>
</dbReference>
<sequence length="540" mass="62655">MYKLILVDDEEEVRRGILEKIEWERIGYEVIGEAGNGIDALEIAEKTIPDVVITDIKMPFMDGITLCEKLKERFPTTKIIILTGFDEFEYAQRAIKLNVVEYVLKPISSRELIDILEKVKAALDNEIVQRKDIEALREHYKKSLPLLREKFLGSLIDSRMNRDEILEKSRTYGIDIDGKTFAVSVISVGRGSEGFEENIDFSEADNNELIRVAALNISEEIIKKHGSGTAFLYRDYIVIIFTFENDNSDALVNWIFTVLEEIRQNIEKYYGAAVTIGVGSLCSSITEIPYSYKGAVAALDYRMILNSSIIYVDDVEPKCTSSVVFDELKERSLISCIKVGTDEEIVKTIDRLFEEIIDRKASFKDYQIYLLEMLTTILKVARDLNADMDRIFGTNYNLFVELYKFRSLKEVKDWIRNICIRIRSYISRDRQDTCKLIVKRAREYVEQHYGESDITIDKVCKYLHISPTYFSTLFKKETKLTFVNYLTQVRMEAAKELLRTTDLKSFEIARKVGYSEPNYFSYSFKKNFNMSPSQYRKAFK</sequence>
<dbReference type="PRINTS" id="PR00032">
    <property type="entry name" value="HTHARAC"/>
</dbReference>
<evidence type="ECO:0000256" key="10">
    <source>
        <dbReference type="PROSITE-ProRule" id="PRU00169"/>
    </source>
</evidence>
<dbReference type="RefSeq" id="WP_133626939.1">
    <property type="nucleotide sequence ID" value="NZ_SOAZ01000002.1"/>
</dbReference>
<evidence type="ECO:0000256" key="6">
    <source>
        <dbReference type="ARBA" id="ARBA00023015"/>
    </source>
</evidence>
<dbReference type="Pfam" id="PF17853">
    <property type="entry name" value="GGDEF_2"/>
    <property type="match status" value="1"/>
</dbReference>
<evidence type="ECO:0000313" key="14">
    <source>
        <dbReference type="Proteomes" id="UP000295325"/>
    </source>
</evidence>
<keyword evidence="14" id="KW-1185">Reference proteome</keyword>
<dbReference type="GO" id="GO:0000160">
    <property type="term" value="P:phosphorelay signal transduction system"/>
    <property type="evidence" value="ECO:0007669"/>
    <property type="project" value="UniProtKB-KW"/>
</dbReference>
<dbReference type="CDD" id="cd17536">
    <property type="entry name" value="REC_YesN-like"/>
    <property type="match status" value="1"/>
</dbReference>
<keyword evidence="3" id="KW-0963">Cytoplasm</keyword>
<reference evidence="13 14" key="1">
    <citation type="submission" date="2019-03" db="EMBL/GenBank/DDBJ databases">
        <title>Genomic Encyclopedia of Type Strains, Phase IV (KMG-IV): sequencing the most valuable type-strain genomes for metagenomic binning, comparative biology and taxonomic classification.</title>
        <authorList>
            <person name="Goeker M."/>
        </authorList>
    </citation>
    <scope>NUCLEOTIDE SEQUENCE [LARGE SCALE GENOMIC DNA]</scope>
    <source>
        <strain evidence="13 14">DSM 24455</strain>
    </source>
</reference>
<dbReference type="SUPFAM" id="SSF52172">
    <property type="entry name" value="CheY-like"/>
    <property type="match status" value="1"/>
</dbReference>
<evidence type="ECO:0000256" key="9">
    <source>
        <dbReference type="ARBA" id="ARBA00024867"/>
    </source>
</evidence>
<keyword evidence="5" id="KW-0902">Two-component regulatory system</keyword>
<dbReference type="Gene3D" id="1.10.10.60">
    <property type="entry name" value="Homeodomain-like"/>
    <property type="match status" value="2"/>
</dbReference>
<keyword evidence="8" id="KW-0804">Transcription</keyword>
<dbReference type="OrthoDB" id="384217at2"/>
<evidence type="ECO:0000256" key="5">
    <source>
        <dbReference type="ARBA" id="ARBA00023012"/>
    </source>
</evidence>
<dbReference type="InterPro" id="IPR001789">
    <property type="entry name" value="Sig_transdc_resp-reg_receiver"/>
</dbReference>
<gene>
    <name evidence="13" type="ORF">EDD71_10229</name>
</gene>
<evidence type="ECO:0000256" key="3">
    <source>
        <dbReference type="ARBA" id="ARBA00022490"/>
    </source>
</evidence>
<protein>
    <recommendedName>
        <fullName evidence="2">Stage 0 sporulation protein A homolog</fullName>
    </recommendedName>
</protein>
<dbReference type="GO" id="GO:0005737">
    <property type="term" value="C:cytoplasm"/>
    <property type="evidence" value="ECO:0007669"/>
    <property type="project" value="UniProtKB-SubCell"/>
</dbReference>
<dbReference type="InterPro" id="IPR041522">
    <property type="entry name" value="CdaR_GGDEF"/>
</dbReference>
<dbReference type="GO" id="GO:0043565">
    <property type="term" value="F:sequence-specific DNA binding"/>
    <property type="evidence" value="ECO:0007669"/>
    <property type="project" value="InterPro"/>
</dbReference>
<comment type="caution">
    <text evidence="13">The sequence shown here is derived from an EMBL/GenBank/DDBJ whole genome shotgun (WGS) entry which is preliminary data.</text>
</comment>
<dbReference type="SUPFAM" id="SSF46689">
    <property type="entry name" value="Homeodomain-like"/>
    <property type="match status" value="2"/>
</dbReference>
<dbReference type="PROSITE" id="PS01124">
    <property type="entry name" value="HTH_ARAC_FAMILY_2"/>
    <property type="match status" value="1"/>
</dbReference>
<keyword evidence="6" id="KW-0805">Transcription regulation</keyword>
<dbReference type="Proteomes" id="UP000295325">
    <property type="component" value="Unassembled WGS sequence"/>
</dbReference>
<dbReference type="InterPro" id="IPR009057">
    <property type="entry name" value="Homeodomain-like_sf"/>
</dbReference>
<evidence type="ECO:0000313" key="13">
    <source>
        <dbReference type="EMBL" id="TDT63270.1"/>
    </source>
</evidence>
<evidence type="ECO:0000256" key="7">
    <source>
        <dbReference type="ARBA" id="ARBA00023125"/>
    </source>
</evidence>
<dbReference type="EMBL" id="SOAZ01000002">
    <property type="protein sequence ID" value="TDT63270.1"/>
    <property type="molecule type" value="Genomic_DNA"/>
</dbReference>
<dbReference type="Pfam" id="PF00072">
    <property type="entry name" value="Response_reg"/>
    <property type="match status" value="1"/>
</dbReference>
<keyword evidence="4 10" id="KW-0597">Phosphoprotein</keyword>
<comment type="function">
    <text evidence="9">May play the central regulatory role in sporulation. It may be an element of the effector pathway responsible for the activation of sporulation genes in response to nutritional stress. Spo0A may act in concert with spo0H (a sigma factor) to control the expression of some genes that are critical to the sporulation process.</text>
</comment>
<dbReference type="PROSITE" id="PS50110">
    <property type="entry name" value="RESPONSE_REGULATORY"/>
    <property type="match status" value="1"/>
</dbReference>
<dbReference type="InterPro" id="IPR051552">
    <property type="entry name" value="HptR"/>
</dbReference>
<keyword evidence="7" id="KW-0238">DNA-binding</keyword>
<dbReference type="GO" id="GO:0003700">
    <property type="term" value="F:DNA-binding transcription factor activity"/>
    <property type="evidence" value="ECO:0007669"/>
    <property type="project" value="InterPro"/>
</dbReference>
<feature type="domain" description="Response regulatory" evidence="12">
    <location>
        <begin position="3"/>
        <end position="120"/>
    </location>
</feature>
<dbReference type="SMART" id="SM00448">
    <property type="entry name" value="REC"/>
    <property type="match status" value="1"/>
</dbReference>
<dbReference type="InterPro" id="IPR018060">
    <property type="entry name" value="HTH_AraC"/>
</dbReference>
<evidence type="ECO:0000259" key="12">
    <source>
        <dbReference type="PROSITE" id="PS50110"/>
    </source>
</evidence>
<feature type="domain" description="HTH araC/xylS-type" evidence="11">
    <location>
        <begin position="439"/>
        <end position="538"/>
    </location>
</feature>
<feature type="modified residue" description="4-aspartylphosphate" evidence="10">
    <location>
        <position position="55"/>
    </location>
</feature>
<dbReference type="Gene3D" id="3.40.50.2300">
    <property type="match status" value="1"/>
</dbReference>
<organism evidence="13 14">
    <name type="scientific">Fonticella tunisiensis</name>
    <dbReference type="NCBI Taxonomy" id="1096341"/>
    <lineage>
        <taxon>Bacteria</taxon>
        <taxon>Bacillati</taxon>
        <taxon>Bacillota</taxon>
        <taxon>Clostridia</taxon>
        <taxon>Eubacteriales</taxon>
        <taxon>Clostridiaceae</taxon>
        <taxon>Fonticella</taxon>
    </lineage>
</organism>